<dbReference type="Gene3D" id="3.80.10.10">
    <property type="entry name" value="Ribonuclease Inhibitor"/>
    <property type="match status" value="3"/>
</dbReference>
<proteinExistence type="predicted"/>
<feature type="transmembrane region" description="Helical" evidence="16">
    <location>
        <begin position="103"/>
        <end position="124"/>
    </location>
</feature>
<keyword evidence="19" id="KW-1185">Reference proteome</keyword>
<dbReference type="GO" id="GO:0005524">
    <property type="term" value="F:ATP binding"/>
    <property type="evidence" value="ECO:0007669"/>
    <property type="project" value="UniProtKB-KW"/>
</dbReference>
<dbReference type="GO" id="GO:0016020">
    <property type="term" value="C:membrane"/>
    <property type="evidence" value="ECO:0007669"/>
    <property type="project" value="UniProtKB-SubCell"/>
</dbReference>
<dbReference type="FunFam" id="3.80.10.10:FF:000387">
    <property type="entry name" value="Probable LRR receptor-like serine/threonine-protein kinase At1g06840"/>
    <property type="match status" value="1"/>
</dbReference>
<evidence type="ECO:0000256" key="10">
    <source>
        <dbReference type="ARBA" id="ARBA00022840"/>
    </source>
</evidence>
<evidence type="ECO:0000256" key="6">
    <source>
        <dbReference type="ARBA" id="ARBA00022729"/>
    </source>
</evidence>
<keyword evidence="11 16" id="KW-0472">Membrane</keyword>
<keyword evidence="7" id="KW-0677">Repeat</keyword>
<keyword evidence="16" id="KW-1133">Transmembrane helix</keyword>
<evidence type="ECO:0000256" key="8">
    <source>
        <dbReference type="ARBA" id="ARBA00022741"/>
    </source>
</evidence>
<evidence type="ECO:0000259" key="17">
    <source>
        <dbReference type="Pfam" id="PF08263"/>
    </source>
</evidence>
<dbReference type="SUPFAM" id="SSF52058">
    <property type="entry name" value="L domain-like"/>
    <property type="match status" value="1"/>
</dbReference>
<keyword evidence="12" id="KW-0675">Receptor</keyword>
<keyword evidence="6" id="KW-0732">Signal</keyword>
<sequence length="655" mass="72327">MTKMAGCYHHHPHKLSLYSTYNGDPVNFTPHSSSSSSSSSPPPYFSQQKHFIQFRLTTLPTLIFLFSISSSLATSLWTIVTGKKLVRSCERYLTIALEMTQSSSISGAMLLLWLCCFFLLQIGAESQITNPIEVNALRAIKKSLIDPNRNLSNWNRGDPCTSNWTGVLCFNTSLGDGYLHVWELQLLNMNLSGSLSPELGLLSYMEILDVMWNQIGGSIPKEIGSIMSLNLLLLNGNQLTGSLPEELGYLPNLDRIQIDQNLISGPIPKSFANLNKTKHFHMNNNSLSGPIPPELSRLPSLVHLLLDNNNLSGYLPPGLADLPNLLILQLDNNHFDGSTIPPSYGNMYQLLKLSLRNCSLQGSIPDLSRIPNLAYIDLSGNQLNGSIPSYQFSANVTFIDLSNNSLTGTISTNFSGLPKLQRLLLANNILNGSVPSIIWQNRTFNATETLIVDLQNNSLSNISGSVFVPSNVTVRLRGNPLCLNTNLVQLCASQSEDVSHIQRVVSHIQNSTNSTVSCPTPGCPPPYEYAPASPVPCFCAAPLLVGYRLKSPGFSDFLPYIDPFEVYLTSGLSVNLYQLNIASIFWQEGPRLRMDLKIFPIYVDNSSSKFNKSEVLRIQGKFTGWTIPDSEIFGPYELIKFTLLDPYINGLSLNP</sequence>
<dbReference type="InterPro" id="IPR013210">
    <property type="entry name" value="LRR_N_plant-typ"/>
</dbReference>
<keyword evidence="3" id="KW-0723">Serine/threonine-protein kinase</keyword>
<evidence type="ECO:0000313" key="18">
    <source>
        <dbReference type="EMBL" id="CAK9134870.1"/>
    </source>
</evidence>
<dbReference type="EC" id="2.7.11.1" evidence="2"/>
<feature type="transmembrane region" description="Helical" evidence="16">
    <location>
        <begin position="62"/>
        <end position="82"/>
    </location>
</feature>
<evidence type="ECO:0000256" key="9">
    <source>
        <dbReference type="ARBA" id="ARBA00022777"/>
    </source>
</evidence>
<reference evidence="18 19" key="1">
    <citation type="submission" date="2024-02" db="EMBL/GenBank/DDBJ databases">
        <authorList>
            <person name="Vignale AGUSTIN F."/>
            <person name="Sosa J E."/>
            <person name="Modenutti C."/>
        </authorList>
    </citation>
    <scope>NUCLEOTIDE SEQUENCE [LARGE SCALE GENOMIC DNA]</scope>
</reference>
<accession>A0ABC8QQ88</accession>
<keyword evidence="9" id="KW-0418">Kinase</keyword>
<organism evidence="18 19">
    <name type="scientific">Ilex paraguariensis</name>
    <name type="common">yerba mate</name>
    <dbReference type="NCBI Taxonomy" id="185542"/>
    <lineage>
        <taxon>Eukaryota</taxon>
        <taxon>Viridiplantae</taxon>
        <taxon>Streptophyta</taxon>
        <taxon>Embryophyta</taxon>
        <taxon>Tracheophyta</taxon>
        <taxon>Spermatophyta</taxon>
        <taxon>Magnoliopsida</taxon>
        <taxon>eudicotyledons</taxon>
        <taxon>Gunneridae</taxon>
        <taxon>Pentapetalae</taxon>
        <taxon>asterids</taxon>
        <taxon>campanulids</taxon>
        <taxon>Aquifoliales</taxon>
        <taxon>Aquifoliaceae</taxon>
        <taxon>Ilex</taxon>
    </lineage>
</organism>
<dbReference type="GO" id="GO:0004674">
    <property type="term" value="F:protein serine/threonine kinase activity"/>
    <property type="evidence" value="ECO:0007669"/>
    <property type="project" value="UniProtKB-KW"/>
</dbReference>
<keyword evidence="10" id="KW-0067">ATP-binding</keyword>
<dbReference type="Proteomes" id="UP001642360">
    <property type="component" value="Unassembled WGS sequence"/>
</dbReference>
<dbReference type="AlphaFoldDB" id="A0ABC8QQ88"/>
<dbReference type="PANTHER" id="PTHR45974">
    <property type="entry name" value="RECEPTOR-LIKE PROTEIN 55"/>
    <property type="match status" value="1"/>
</dbReference>
<dbReference type="EMBL" id="CAUOFW020000669">
    <property type="protein sequence ID" value="CAK9134870.1"/>
    <property type="molecule type" value="Genomic_DNA"/>
</dbReference>
<gene>
    <name evidence="18" type="ORF">ILEXP_LOCUS1800</name>
</gene>
<comment type="catalytic activity">
    <reaction evidence="14">
        <text>L-threonyl-[protein] + ATP = O-phospho-L-threonyl-[protein] + ADP + H(+)</text>
        <dbReference type="Rhea" id="RHEA:46608"/>
        <dbReference type="Rhea" id="RHEA-COMP:11060"/>
        <dbReference type="Rhea" id="RHEA-COMP:11605"/>
        <dbReference type="ChEBI" id="CHEBI:15378"/>
        <dbReference type="ChEBI" id="CHEBI:30013"/>
        <dbReference type="ChEBI" id="CHEBI:30616"/>
        <dbReference type="ChEBI" id="CHEBI:61977"/>
        <dbReference type="ChEBI" id="CHEBI:456216"/>
        <dbReference type="EC" id="2.7.11.1"/>
    </reaction>
</comment>
<keyword evidence="13" id="KW-0325">Glycoprotein</keyword>
<evidence type="ECO:0000256" key="5">
    <source>
        <dbReference type="ARBA" id="ARBA00022679"/>
    </source>
</evidence>
<evidence type="ECO:0000256" key="2">
    <source>
        <dbReference type="ARBA" id="ARBA00012513"/>
    </source>
</evidence>
<dbReference type="Pfam" id="PF08263">
    <property type="entry name" value="LRRNT_2"/>
    <property type="match status" value="1"/>
</dbReference>
<dbReference type="InterPro" id="IPR032675">
    <property type="entry name" value="LRR_dom_sf"/>
</dbReference>
<name>A0ABC8QQ88_9AQUA</name>
<keyword evidence="16" id="KW-0812">Transmembrane</keyword>
<evidence type="ECO:0000256" key="7">
    <source>
        <dbReference type="ARBA" id="ARBA00022737"/>
    </source>
</evidence>
<evidence type="ECO:0000256" key="1">
    <source>
        <dbReference type="ARBA" id="ARBA00004370"/>
    </source>
</evidence>
<comment type="catalytic activity">
    <reaction evidence="15">
        <text>L-seryl-[protein] + ATP = O-phospho-L-seryl-[protein] + ADP + H(+)</text>
        <dbReference type="Rhea" id="RHEA:17989"/>
        <dbReference type="Rhea" id="RHEA-COMP:9863"/>
        <dbReference type="Rhea" id="RHEA-COMP:11604"/>
        <dbReference type="ChEBI" id="CHEBI:15378"/>
        <dbReference type="ChEBI" id="CHEBI:29999"/>
        <dbReference type="ChEBI" id="CHEBI:30616"/>
        <dbReference type="ChEBI" id="CHEBI:83421"/>
        <dbReference type="ChEBI" id="CHEBI:456216"/>
        <dbReference type="EC" id="2.7.11.1"/>
    </reaction>
</comment>
<dbReference type="FunFam" id="3.80.10.10:FF:000041">
    <property type="entry name" value="LRR receptor-like serine/threonine-protein kinase ERECTA"/>
    <property type="match status" value="1"/>
</dbReference>
<evidence type="ECO:0000313" key="19">
    <source>
        <dbReference type="Proteomes" id="UP001642360"/>
    </source>
</evidence>
<dbReference type="InterPro" id="IPR001611">
    <property type="entry name" value="Leu-rich_rpt"/>
</dbReference>
<evidence type="ECO:0000256" key="14">
    <source>
        <dbReference type="ARBA" id="ARBA00047899"/>
    </source>
</evidence>
<evidence type="ECO:0000256" key="12">
    <source>
        <dbReference type="ARBA" id="ARBA00023170"/>
    </source>
</evidence>
<dbReference type="PANTHER" id="PTHR45974:SF134">
    <property type="entry name" value="OS01G0960400 PROTEIN"/>
    <property type="match status" value="1"/>
</dbReference>
<evidence type="ECO:0000256" key="13">
    <source>
        <dbReference type="ARBA" id="ARBA00023180"/>
    </source>
</evidence>
<feature type="domain" description="Leucine-rich repeat-containing N-terminal plant-type" evidence="17">
    <location>
        <begin position="133"/>
        <end position="169"/>
    </location>
</feature>
<keyword evidence="4" id="KW-0433">Leucine-rich repeat</keyword>
<keyword evidence="8" id="KW-0547">Nucleotide-binding</keyword>
<dbReference type="Pfam" id="PF00560">
    <property type="entry name" value="LRR_1"/>
    <property type="match status" value="3"/>
</dbReference>
<dbReference type="Pfam" id="PF13855">
    <property type="entry name" value="LRR_8"/>
    <property type="match status" value="1"/>
</dbReference>
<evidence type="ECO:0000256" key="11">
    <source>
        <dbReference type="ARBA" id="ARBA00023136"/>
    </source>
</evidence>
<comment type="subcellular location">
    <subcellularLocation>
        <location evidence="1">Membrane</location>
    </subcellularLocation>
</comment>
<comment type="caution">
    <text evidence="18">The sequence shown here is derived from an EMBL/GenBank/DDBJ whole genome shotgun (WGS) entry which is preliminary data.</text>
</comment>
<evidence type="ECO:0000256" key="4">
    <source>
        <dbReference type="ARBA" id="ARBA00022614"/>
    </source>
</evidence>
<protein>
    <recommendedName>
        <fullName evidence="2">non-specific serine/threonine protein kinase</fullName>
        <ecNumber evidence="2">2.7.11.1</ecNumber>
    </recommendedName>
</protein>
<evidence type="ECO:0000256" key="3">
    <source>
        <dbReference type="ARBA" id="ARBA00022527"/>
    </source>
</evidence>
<evidence type="ECO:0000256" key="15">
    <source>
        <dbReference type="ARBA" id="ARBA00048679"/>
    </source>
</evidence>
<evidence type="ECO:0000256" key="16">
    <source>
        <dbReference type="SAM" id="Phobius"/>
    </source>
</evidence>
<keyword evidence="5" id="KW-0808">Transferase</keyword>